<feature type="transmembrane region" description="Helical" evidence="2">
    <location>
        <begin position="245"/>
        <end position="265"/>
    </location>
</feature>
<protein>
    <submittedName>
        <fullName evidence="4">Acyltransferase</fullName>
    </submittedName>
</protein>
<dbReference type="GO" id="GO:0016020">
    <property type="term" value="C:membrane"/>
    <property type="evidence" value="ECO:0007669"/>
    <property type="project" value="TreeGrafter"/>
</dbReference>
<dbReference type="GO" id="GO:0009103">
    <property type="term" value="P:lipopolysaccharide biosynthetic process"/>
    <property type="evidence" value="ECO:0007669"/>
    <property type="project" value="TreeGrafter"/>
</dbReference>
<feature type="transmembrane region" description="Helical" evidence="2">
    <location>
        <begin position="219"/>
        <end position="239"/>
    </location>
</feature>
<evidence type="ECO:0000256" key="1">
    <source>
        <dbReference type="SAM" id="MobiDB-lite"/>
    </source>
</evidence>
<dbReference type="AlphaFoldDB" id="A0A7M1QYY6"/>
<feature type="transmembrane region" description="Helical" evidence="2">
    <location>
        <begin position="307"/>
        <end position="330"/>
    </location>
</feature>
<dbReference type="PANTHER" id="PTHR23028">
    <property type="entry name" value="ACETYLTRANSFERASE"/>
    <property type="match status" value="1"/>
</dbReference>
<feature type="transmembrane region" description="Helical" evidence="2">
    <location>
        <begin position="196"/>
        <end position="212"/>
    </location>
</feature>
<proteinExistence type="predicted"/>
<name>A0A7M1QYY6_9ACTO</name>
<keyword evidence="2" id="KW-1133">Transmembrane helix</keyword>
<keyword evidence="2" id="KW-0472">Membrane</keyword>
<dbReference type="PANTHER" id="PTHR23028:SF53">
    <property type="entry name" value="ACYL_TRANSF_3 DOMAIN-CONTAINING PROTEIN"/>
    <property type="match status" value="1"/>
</dbReference>
<dbReference type="RefSeq" id="WP_197552190.1">
    <property type="nucleotide sequence ID" value="NZ_CP063212.1"/>
</dbReference>
<dbReference type="SUPFAM" id="SSF52266">
    <property type="entry name" value="SGNH hydrolase"/>
    <property type="match status" value="1"/>
</dbReference>
<keyword evidence="2" id="KW-0812">Transmembrane</keyword>
<feature type="transmembrane region" description="Helical" evidence="2">
    <location>
        <begin position="419"/>
        <end position="446"/>
    </location>
</feature>
<feature type="transmembrane region" description="Helical" evidence="2">
    <location>
        <begin position="377"/>
        <end position="399"/>
    </location>
</feature>
<accession>A0A7M1QYY6</accession>
<reference evidence="4 5" key="1">
    <citation type="submission" date="2020-10" db="EMBL/GenBank/DDBJ databases">
        <title>Trueperella pecoris sp. nov. isolated from bovine and porcine specimens.</title>
        <authorList>
            <person name="Schoenecker L."/>
            <person name="Schnydrig P."/>
            <person name="Brodard I."/>
            <person name="Thomann A."/>
            <person name="Hemphill A."/>
            <person name="Rodriguez-Campos S."/>
            <person name="Perreten V."/>
            <person name="Jores J."/>
            <person name="Kittl S."/>
        </authorList>
    </citation>
    <scope>NUCLEOTIDE SEQUENCE [LARGE SCALE GENOMIC DNA]</scope>
    <source>
        <strain evidence="4 5">19OD0592</strain>
    </source>
</reference>
<feature type="compositionally biased region" description="Low complexity" evidence="1">
    <location>
        <begin position="1"/>
        <end position="20"/>
    </location>
</feature>
<dbReference type="Pfam" id="PF01757">
    <property type="entry name" value="Acyl_transf_3"/>
    <property type="match status" value="1"/>
</dbReference>
<keyword evidence="4" id="KW-0808">Transferase</keyword>
<feature type="transmembrane region" description="Helical" evidence="2">
    <location>
        <begin position="84"/>
        <end position="105"/>
    </location>
</feature>
<keyword evidence="4" id="KW-0012">Acyltransferase</keyword>
<feature type="transmembrane region" description="Helical" evidence="2">
    <location>
        <begin position="351"/>
        <end position="371"/>
    </location>
</feature>
<feature type="domain" description="Acyltransferase 3" evidence="3">
    <location>
        <begin position="59"/>
        <end position="390"/>
    </location>
</feature>
<feature type="transmembrane region" description="Helical" evidence="2">
    <location>
        <begin position="285"/>
        <end position="301"/>
    </location>
</feature>
<dbReference type="Proteomes" id="UP000594961">
    <property type="component" value="Chromosome"/>
</dbReference>
<evidence type="ECO:0000313" key="5">
    <source>
        <dbReference type="Proteomes" id="UP000594961"/>
    </source>
</evidence>
<dbReference type="EMBL" id="CP063212">
    <property type="protein sequence ID" value="QOR47103.1"/>
    <property type="molecule type" value="Genomic_DNA"/>
</dbReference>
<dbReference type="InterPro" id="IPR002656">
    <property type="entry name" value="Acyl_transf_3_dom"/>
</dbReference>
<gene>
    <name evidence="4" type="ORF">INS90_07475</name>
</gene>
<dbReference type="GO" id="GO:0016747">
    <property type="term" value="F:acyltransferase activity, transferring groups other than amino-acyl groups"/>
    <property type="evidence" value="ECO:0007669"/>
    <property type="project" value="InterPro"/>
</dbReference>
<evidence type="ECO:0000313" key="4">
    <source>
        <dbReference type="EMBL" id="QOR47103.1"/>
    </source>
</evidence>
<dbReference type="InterPro" id="IPR050879">
    <property type="entry name" value="Acyltransferase_3"/>
</dbReference>
<sequence>MNYSLRTPRPAEATTRARPAGQRPAGSTRAAQRPSGSATRAPRAGHLPASMADHGGYISGLDGLRALAVASVIAYHVFPGVVKGGFLGVDVFFVISGFLITTLLLREDRAYNFINLKAFWQRRIRRLVPALVALILVVVPAALAVHRDLLVGIRRQVLGALTFSTNWLEIAHGSSYFDQTTPNLFKNFWSLAIEEQFYLFWPLLMLVVLALLPSWRSRLALASVIAVTSAGLMMVLFNGEALTTLYYGTHTHIFGIAIGIGLAFLWADPSARVLGREHWRRYSSWYGWAALGLLAVFIFILPDTGPWAYMGGMFIASLLAAAVIGAMIAPGSMLALIGEGRVLRWIGTRSYGLYLWHWPVLVISGVAFPVAVGSPAYVGRSLVALLVTAIVCEVSYRYLETPVRRRGIRASLRSFYDAVVAGSAAKVGAGLVALLALATILGLILAPAKSQTQLMIEGNESPVGAIPSGAPADKGPLLPPSALAPSLNTSMPAWPEVTAIGDSMVVASKTGLEAAMPGMTFLAKSNLKWSDAPGVVDAGLVQEAIGRVAVVDYGTNGGVPEEDDVRRVIQGLGPDRMILLVNLYSPSNFIDSSNASLAKIAGEYPNVYLVDWHKVAADNPDLLQVDATHTSIAGANFYGNLVKESIEKFSAQLTLGVGIRQNSLIE</sequence>
<feature type="region of interest" description="Disordered" evidence="1">
    <location>
        <begin position="1"/>
        <end position="45"/>
    </location>
</feature>
<evidence type="ECO:0000259" key="3">
    <source>
        <dbReference type="Pfam" id="PF01757"/>
    </source>
</evidence>
<evidence type="ECO:0000256" key="2">
    <source>
        <dbReference type="SAM" id="Phobius"/>
    </source>
</evidence>
<organism evidence="4 5">
    <name type="scientific">Trueperella pecoris</name>
    <dbReference type="NCBI Taxonomy" id="2733571"/>
    <lineage>
        <taxon>Bacteria</taxon>
        <taxon>Bacillati</taxon>
        <taxon>Actinomycetota</taxon>
        <taxon>Actinomycetes</taxon>
        <taxon>Actinomycetales</taxon>
        <taxon>Actinomycetaceae</taxon>
        <taxon>Trueperella</taxon>
    </lineage>
</organism>
<feature type="transmembrane region" description="Helical" evidence="2">
    <location>
        <begin position="126"/>
        <end position="145"/>
    </location>
</feature>